<reference evidence="2 3" key="1">
    <citation type="submission" date="2016-03" db="EMBL/GenBank/DDBJ databases">
        <title>Acinetobacter genomospecies 28 strain ANC 4149.</title>
        <authorList>
            <person name="Radolfova-Krizova L."/>
            <person name="Nemec A."/>
        </authorList>
    </citation>
    <scope>NUCLEOTIDE SEQUENCE [LARGE SCALE GENOMIC DNA]</scope>
    <source>
        <strain evidence="2 3">ANC 4149</strain>
    </source>
</reference>
<protein>
    <submittedName>
        <fullName evidence="2">Uncharacterized protein</fullName>
    </submittedName>
</protein>
<keyword evidence="1" id="KW-0472">Membrane</keyword>
<dbReference type="Proteomes" id="UP000076276">
    <property type="component" value="Unassembled WGS sequence"/>
</dbReference>
<keyword evidence="1" id="KW-0812">Transmembrane</keyword>
<keyword evidence="3" id="KW-1185">Reference proteome</keyword>
<feature type="transmembrane region" description="Helical" evidence="1">
    <location>
        <begin position="12"/>
        <end position="36"/>
    </location>
</feature>
<dbReference type="AlphaFoldDB" id="A0A151Y2R7"/>
<proteinExistence type="predicted"/>
<dbReference type="EMBL" id="LUAW01000016">
    <property type="protein sequence ID" value="KYQ72334.1"/>
    <property type="molecule type" value="Genomic_DNA"/>
</dbReference>
<organism evidence="2 3">
    <name type="scientific">Acinetobacter pragensis</name>
    <dbReference type="NCBI Taxonomy" id="1806892"/>
    <lineage>
        <taxon>Bacteria</taxon>
        <taxon>Pseudomonadati</taxon>
        <taxon>Pseudomonadota</taxon>
        <taxon>Gammaproteobacteria</taxon>
        <taxon>Moraxellales</taxon>
        <taxon>Moraxellaceae</taxon>
        <taxon>Acinetobacter</taxon>
    </lineage>
</organism>
<accession>A0A151Y2R7</accession>
<evidence type="ECO:0000313" key="2">
    <source>
        <dbReference type="EMBL" id="KYQ72334.1"/>
    </source>
</evidence>
<evidence type="ECO:0000313" key="3">
    <source>
        <dbReference type="Proteomes" id="UP000076276"/>
    </source>
</evidence>
<comment type="caution">
    <text evidence="2">The sequence shown here is derived from an EMBL/GenBank/DDBJ whole genome shotgun (WGS) entry which is preliminary data.</text>
</comment>
<sequence>MQFSAHFSHKKYQIGTALLFLMILNLGTDSAFLMVLPNEFFVLLEGDAHDQQPFSKNTASV</sequence>
<gene>
    <name evidence="2" type="ORF">AZH43_10370</name>
</gene>
<evidence type="ECO:0000256" key="1">
    <source>
        <dbReference type="SAM" id="Phobius"/>
    </source>
</evidence>
<keyword evidence="1" id="KW-1133">Transmembrane helix</keyword>
<dbReference type="STRING" id="1806892.AZH43_10370"/>
<name>A0A151Y2R7_9GAMM</name>